<evidence type="ECO:0000313" key="5">
    <source>
        <dbReference type="Proteomes" id="UP000887581"/>
    </source>
</evidence>
<dbReference type="SMART" id="SM00430">
    <property type="entry name" value="HOLI"/>
    <property type="match status" value="1"/>
</dbReference>
<evidence type="ECO:0000259" key="4">
    <source>
        <dbReference type="PROSITE" id="PS51843"/>
    </source>
</evidence>
<dbReference type="WBParaSite" id="sdigi.contig278.g6990.t1">
    <property type="protein sequence ID" value="sdigi.contig278.g6990.t1"/>
    <property type="gene ID" value="sdigi.contig278.g6990"/>
</dbReference>
<dbReference type="InterPro" id="IPR035500">
    <property type="entry name" value="NHR-like_dom_sf"/>
</dbReference>
<evidence type="ECO:0000256" key="2">
    <source>
        <dbReference type="ARBA" id="ARBA00023163"/>
    </source>
</evidence>
<dbReference type="Pfam" id="PF00104">
    <property type="entry name" value="Hormone_recep"/>
    <property type="match status" value="1"/>
</dbReference>
<dbReference type="PANTHER" id="PTHR46587">
    <property type="entry name" value="NUCLEAR HORMONE RECEPTOR FAMILY"/>
    <property type="match status" value="1"/>
</dbReference>
<keyword evidence="3" id="KW-0675">Receptor</keyword>
<evidence type="ECO:0000256" key="1">
    <source>
        <dbReference type="ARBA" id="ARBA00023015"/>
    </source>
</evidence>
<name>A0A915PV12_9BILA</name>
<evidence type="ECO:0000256" key="3">
    <source>
        <dbReference type="ARBA" id="ARBA00023170"/>
    </source>
</evidence>
<protein>
    <submittedName>
        <fullName evidence="6">NR LBD domain-containing protein</fullName>
    </submittedName>
</protein>
<dbReference type="Gene3D" id="1.10.565.10">
    <property type="entry name" value="Retinoid X Receptor"/>
    <property type="match status" value="2"/>
</dbReference>
<dbReference type="InterPro" id="IPR000536">
    <property type="entry name" value="Nucl_hrmn_rcpt_lig-bd"/>
</dbReference>
<organism evidence="5 6">
    <name type="scientific">Setaria digitata</name>
    <dbReference type="NCBI Taxonomy" id="48799"/>
    <lineage>
        <taxon>Eukaryota</taxon>
        <taxon>Metazoa</taxon>
        <taxon>Ecdysozoa</taxon>
        <taxon>Nematoda</taxon>
        <taxon>Chromadorea</taxon>
        <taxon>Rhabditida</taxon>
        <taxon>Spirurina</taxon>
        <taxon>Spiruromorpha</taxon>
        <taxon>Filarioidea</taxon>
        <taxon>Setariidae</taxon>
        <taxon>Setaria</taxon>
    </lineage>
</organism>
<dbReference type="Proteomes" id="UP000887581">
    <property type="component" value="Unplaced"/>
</dbReference>
<evidence type="ECO:0000313" key="6">
    <source>
        <dbReference type="WBParaSite" id="sdigi.contig278.g6990.t1"/>
    </source>
</evidence>
<dbReference type="AlphaFoldDB" id="A0A915PV12"/>
<proteinExistence type="predicted"/>
<dbReference type="PROSITE" id="PS51843">
    <property type="entry name" value="NR_LBD"/>
    <property type="match status" value="1"/>
</dbReference>
<sequence length="433" mass="49826">MSTKQERKKTDRFFEQCLRKTVSHPTTAGLSSSVVATVQPKRLYEGYQKSSVNISSKRTALGPTELITNEASSIPSKNNNLLEVAAQKRRDVSSVSGYEDTVISASQKRGLIARLVDDYREQRERRRMMLCRCVEEIILDDLETTTLRRPACGLDYADIFKVQVVLMYEWVLRLEEFNAIEDPFDKSKLLRCFALRYMLLDNIFHAIELGIRDRVILVNNTFIIPGHIPDISPDENQRSQAIKYIAIEDPFDKSKLLRCFALRYMLLDNIFHAIELGIRDRVILVNNTFIIPGHIPDISPDENQRSQAIKYMMYGERSVQLIDELIAPMFDMNFTIGELMALRLIMFWNPNGVTLSSQTKSIIQLASNRAVNELYRWYADQHFEAIDTRLGNVLLLLSPLTEQVHYMNEMVKLIPSFGVLNEKDSYLQNILAA</sequence>
<feature type="domain" description="NR LBD" evidence="4">
    <location>
        <begin position="107"/>
        <end position="433"/>
    </location>
</feature>
<keyword evidence="2" id="KW-0804">Transcription</keyword>
<reference evidence="6" key="1">
    <citation type="submission" date="2022-11" db="UniProtKB">
        <authorList>
            <consortium name="WormBaseParasite"/>
        </authorList>
    </citation>
    <scope>IDENTIFICATION</scope>
</reference>
<keyword evidence="1" id="KW-0805">Transcription regulation</keyword>
<dbReference type="SUPFAM" id="SSF48508">
    <property type="entry name" value="Nuclear receptor ligand-binding domain"/>
    <property type="match status" value="2"/>
</dbReference>
<accession>A0A915PV12</accession>
<keyword evidence="5" id="KW-1185">Reference proteome</keyword>